<protein>
    <submittedName>
        <fullName evidence="3">Alpha/beta fold hydrolase</fullName>
    </submittedName>
</protein>
<comment type="caution">
    <text evidence="3">The sequence shown here is derived from an EMBL/GenBank/DDBJ whole genome shotgun (WGS) entry which is preliminary data.</text>
</comment>
<reference evidence="3 4" key="1">
    <citation type="submission" date="2019-12" db="EMBL/GenBank/DDBJ databases">
        <title>Novel species isolated from a subtropical stream in China.</title>
        <authorList>
            <person name="Lu H."/>
        </authorList>
    </citation>
    <scope>NUCLEOTIDE SEQUENCE [LARGE SCALE GENOMIC DNA]</scope>
    <source>
        <strain evidence="3 4">CY42W</strain>
    </source>
</reference>
<sequence>MRHAWLAVIVLILSGCAMQVGERNILRADKPGDAPPSRVLDSASAPAWQLDKVSLPAADAELHGVSATRPGNALTVLYFGGNSFHLDQHGAEVLGAIAPCGADVTIFDYRGYGRSKGVPTIATLKSDALRIFDDANTRHPGQVVLHGQSLGSFVAAYVAQQRPAARGLILESTTTNARDWGNAMLPWYAWPFVRLEISPELQDIDNVAAASGYAGPALVLEGEADNTTPPRLAKQVYAALPSSSKRLLLVPGAGHNDVLTNAMVQPAYCEFIGRLAAP</sequence>
<proteinExistence type="predicted"/>
<dbReference type="InterPro" id="IPR022742">
    <property type="entry name" value="Hydrolase_4"/>
</dbReference>
<evidence type="ECO:0000313" key="4">
    <source>
        <dbReference type="Proteomes" id="UP000642144"/>
    </source>
</evidence>
<evidence type="ECO:0000313" key="3">
    <source>
        <dbReference type="EMBL" id="MYN29253.1"/>
    </source>
</evidence>
<dbReference type="InterPro" id="IPR029058">
    <property type="entry name" value="AB_hydrolase_fold"/>
</dbReference>
<dbReference type="EMBL" id="WWCT01000021">
    <property type="protein sequence ID" value="MYN29253.1"/>
    <property type="molecule type" value="Genomic_DNA"/>
</dbReference>
<dbReference type="Proteomes" id="UP000642144">
    <property type="component" value="Unassembled WGS sequence"/>
</dbReference>
<dbReference type="Pfam" id="PF12146">
    <property type="entry name" value="Hydrolase_4"/>
    <property type="match status" value="1"/>
</dbReference>
<feature type="domain" description="Serine aminopeptidase S33" evidence="2">
    <location>
        <begin position="92"/>
        <end position="199"/>
    </location>
</feature>
<dbReference type="Gene3D" id="3.40.50.1820">
    <property type="entry name" value="alpha/beta hydrolase"/>
    <property type="match status" value="1"/>
</dbReference>
<dbReference type="RefSeq" id="WP_161057020.1">
    <property type="nucleotide sequence ID" value="NZ_WWCT01000021.1"/>
</dbReference>
<dbReference type="PROSITE" id="PS51257">
    <property type="entry name" value="PROKAR_LIPOPROTEIN"/>
    <property type="match status" value="1"/>
</dbReference>
<dbReference type="Pfam" id="PF08386">
    <property type="entry name" value="Abhydrolase_4"/>
    <property type="match status" value="1"/>
</dbReference>
<accession>A0ABW9W5K2</accession>
<dbReference type="PANTHER" id="PTHR12277">
    <property type="entry name" value="ALPHA/BETA HYDROLASE DOMAIN-CONTAINING PROTEIN"/>
    <property type="match status" value="1"/>
</dbReference>
<dbReference type="InterPro" id="IPR013595">
    <property type="entry name" value="Pept_S33_TAP-like_C"/>
</dbReference>
<feature type="domain" description="Peptidase S33 tripeptidyl aminopeptidase-like C-terminal" evidence="1">
    <location>
        <begin position="202"/>
        <end position="271"/>
    </location>
</feature>
<evidence type="ECO:0000259" key="1">
    <source>
        <dbReference type="Pfam" id="PF08386"/>
    </source>
</evidence>
<gene>
    <name evidence="3" type="ORF">GTP69_22885</name>
</gene>
<keyword evidence="3" id="KW-0378">Hydrolase</keyword>
<organism evidence="3 4">
    <name type="scientific">Duganella levis</name>
    <dbReference type="NCBI Taxonomy" id="2692169"/>
    <lineage>
        <taxon>Bacteria</taxon>
        <taxon>Pseudomonadati</taxon>
        <taxon>Pseudomonadota</taxon>
        <taxon>Betaproteobacteria</taxon>
        <taxon>Burkholderiales</taxon>
        <taxon>Oxalobacteraceae</taxon>
        <taxon>Telluria group</taxon>
        <taxon>Duganella</taxon>
    </lineage>
</organism>
<keyword evidence="4" id="KW-1185">Reference proteome</keyword>
<dbReference type="SUPFAM" id="SSF53474">
    <property type="entry name" value="alpha/beta-Hydrolases"/>
    <property type="match status" value="1"/>
</dbReference>
<dbReference type="PANTHER" id="PTHR12277:SF81">
    <property type="entry name" value="PROTEIN ABHD13"/>
    <property type="match status" value="1"/>
</dbReference>
<name>A0ABW9W5K2_9BURK</name>
<evidence type="ECO:0000259" key="2">
    <source>
        <dbReference type="Pfam" id="PF12146"/>
    </source>
</evidence>
<dbReference type="GO" id="GO:0016787">
    <property type="term" value="F:hydrolase activity"/>
    <property type="evidence" value="ECO:0007669"/>
    <property type="project" value="UniProtKB-KW"/>
</dbReference>